<reference evidence="13 14" key="2">
    <citation type="submission" date="2018-04" db="EMBL/GenBank/DDBJ databases">
        <title>Serotype diversity and antimicrobial resistance among Salmonella enterica isolated from patients at an equine referral hospital.</title>
        <authorList>
            <person name="Leon I.M."/>
            <person name="Lawhon S.D."/>
            <person name="Norman K.N."/>
            <person name="Threadgill D.S."/>
            <person name="Ohta N."/>
            <person name="Vinasco J."/>
            <person name="Scott H.M."/>
        </authorList>
    </citation>
    <scope>NUCLEOTIDE SEQUENCE [LARGE SCALE GENOMIC DNA]</scope>
    <source>
        <strain evidence="13 14">167</strain>
    </source>
</reference>
<dbReference type="OMA" id="CIRGNWG"/>
<dbReference type="EMBL" id="DAARAJ010000002">
    <property type="protein sequence ID" value="HAE1638987.1"/>
    <property type="molecule type" value="Genomic_DNA"/>
</dbReference>
<reference evidence="3" key="1">
    <citation type="journal article" date="2018" name="Genome Biol.">
        <title>SKESA: strategic k-mer extension for scrupulous assemblies.</title>
        <authorList>
            <person name="Souvorov A."/>
            <person name="Agarwala R."/>
            <person name="Lipman D.J."/>
        </authorList>
    </citation>
    <scope>NUCLEOTIDE SEQUENCE</scope>
    <source>
        <strain evidence="10">13-0431</strain>
        <strain evidence="12">13-2460</strain>
        <strain evidence="6">CE06.035</strain>
        <strain evidence="11">Salm201708953</strain>
        <strain evidence="3">Salmonella enterica</strain>
    </source>
</reference>
<dbReference type="InterPro" id="IPR027417">
    <property type="entry name" value="P-loop_NTPase"/>
</dbReference>
<dbReference type="EMBL" id="AAGQKS010000051">
    <property type="protein sequence ID" value="EBQ8903505.1"/>
    <property type="molecule type" value="Genomic_DNA"/>
</dbReference>
<dbReference type="Gene3D" id="3.40.50.300">
    <property type="entry name" value="P-loop containing nucleotide triphosphate hydrolases"/>
    <property type="match status" value="1"/>
</dbReference>
<proteinExistence type="predicted"/>
<evidence type="ECO:0000313" key="8">
    <source>
        <dbReference type="EMBL" id="HAE1605715.1"/>
    </source>
</evidence>
<dbReference type="EMBL" id="DAAWBV010000020">
    <property type="protein sequence ID" value="HAF7240024.1"/>
    <property type="molecule type" value="Genomic_DNA"/>
</dbReference>
<protein>
    <recommendedName>
        <fullName evidence="15">KAP NTPase domain-containing protein</fullName>
    </recommendedName>
</protein>
<reference evidence="2" key="4">
    <citation type="submission" date="2018-11" db="EMBL/GenBank/DDBJ databases">
        <authorList>
            <consortium name="NARMS: The National Antimicrobial Resistance Monitoring System"/>
        </authorList>
    </citation>
    <scope>NUCLEOTIDE SEQUENCE</scope>
    <source>
        <strain evidence="2">FSIS11815297</strain>
    </source>
</reference>
<dbReference type="EMBL" id="DAAFPI010000013">
    <property type="protein sequence ID" value="HAB1021730.1"/>
    <property type="molecule type" value="Genomic_DNA"/>
</dbReference>
<evidence type="ECO:0000313" key="10">
    <source>
        <dbReference type="EMBL" id="HAE6727269.1"/>
    </source>
</evidence>
<dbReference type="Proteomes" id="UP000245147">
    <property type="component" value="Unassembled WGS sequence"/>
</dbReference>
<reference evidence="1" key="3">
    <citation type="submission" date="2018-05" db="EMBL/GenBank/DDBJ databases">
        <authorList>
            <person name="Ashton P.M."/>
            <person name="Dallman T."/>
            <person name="Nair S."/>
            <person name="De Pinna E."/>
            <person name="Peters T."/>
            <person name="Grant K."/>
        </authorList>
    </citation>
    <scope>NUCLEOTIDE SEQUENCE</scope>
    <source>
        <strain evidence="1">208936</strain>
    </source>
</reference>
<evidence type="ECO:0008006" key="15">
    <source>
        <dbReference type="Google" id="ProtNLM"/>
    </source>
</evidence>
<evidence type="ECO:0000313" key="14">
    <source>
        <dbReference type="Proteomes" id="UP000245147"/>
    </source>
</evidence>
<dbReference type="EMBL" id="QDOG01000002">
    <property type="protein sequence ID" value="PVL97421.1"/>
    <property type="molecule type" value="Genomic_DNA"/>
</dbReference>
<dbReference type="EMBL" id="DAARAH010000033">
    <property type="protein sequence ID" value="HAE1605715.1"/>
    <property type="molecule type" value="Genomic_DNA"/>
</dbReference>
<evidence type="ECO:0000313" key="11">
    <source>
        <dbReference type="EMBL" id="HAF7240024.1"/>
    </source>
</evidence>
<gene>
    <name evidence="13" type="ORF">C4792_06185</name>
    <name evidence="1" type="ORF">DKS77_22440</name>
    <name evidence="2" type="ORF">EEQ47_15520</name>
    <name evidence="6" type="ORF">G1157_04780</name>
    <name evidence="8" type="ORF">G2960_18565</name>
    <name evidence="7" type="ORF">G2966_03850</name>
    <name evidence="9" type="ORF">G2970_05025</name>
    <name evidence="10" type="ORF">G4K93_001028</name>
    <name evidence="12" type="ORF">G9336_003821</name>
    <name evidence="11" type="ORF">G9X09_002597</name>
    <name evidence="4" type="ORF">GB481_04925</name>
    <name evidence="5" type="ORF">GBR77_19180</name>
    <name evidence="3" type="ORF">GBX75_15145</name>
</gene>
<dbReference type="EMBL" id="AAHRZG010000016">
    <property type="protein sequence ID" value="EBZ7018632.1"/>
    <property type="molecule type" value="Genomic_DNA"/>
</dbReference>
<comment type="caution">
    <text evidence="13">The sequence shown here is derived from an EMBL/GenBank/DDBJ whole genome shotgun (WGS) entry which is preliminary data.</text>
</comment>
<evidence type="ECO:0000313" key="12">
    <source>
        <dbReference type="EMBL" id="HAF7734299.1"/>
    </source>
</evidence>
<evidence type="ECO:0000313" key="3">
    <source>
        <dbReference type="EMBL" id="HAB1021730.1"/>
    </source>
</evidence>
<dbReference type="RefSeq" id="WP_000059520.1">
    <property type="nucleotide sequence ID" value="NZ_CALNWA010000008.1"/>
</dbReference>
<dbReference type="EMBL" id="DAAWFY010000014">
    <property type="protein sequence ID" value="HAF7734299.1"/>
    <property type="molecule type" value="Genomic_DNA"/>
</dbReference>
<evidence type="ECO:0000313" key="5">
    <source>
        <dbReference type="EMBL" id="HAB5525787.1"/>
    </source>
</evidence>
<evidence type="ECO:0000313" key="7">
    <source>
        <dbReference type="EMBL" id="HAE1320840.1"/>
    </source>
</evidence>
<accession>A0A2T9I9J5</accession>
<dbReference type="AlphaFoldDB" id="A0A2T9I9J5"/>
<evidence type="ECO:0000313" key="2">
    <source>
        <dbReference type="EMBL" id="EBZ7018632.1"/>
    </source>
</evidence>
<evidence type="ECO:0000313" key="6">
    <source>
        <dbReference type="EMBL" id="HAD8173714.1"/>
    </source>
</evidence>
<evidence type="ECO:0000313" key="1">
    <source>
        <dbReference type="EMBL" id="EBQ8903505.1"/>
    </source>
</evidence>
<dbReference type="EMBL" id="DAAQXW010000003">
    <property type="protein sequence ID" value="HAE1320840.1"/>
    <property type="molecule type" value="Genomic_DNA"/>
</dbReference>
<sequence>MSLSVVREQILNFVSKSAPSVMAIKGEWGVGKTFSWNKFLLEAKSENMISASRYSYVSLFGISSLDRLKYSIFENAVSKDSIGHDPSLDSLRKNTLGMLEILGRGSWSKLKELPYIKSAAPAIDAWSFMSVSDSLICIDDLERKGSSLELKDVLGLISLLKEQKKCKVILLLNDGTKEVADYEKFKEKVIDIELHFSPTPNESAQIAYDNSKDFHKPLAQYTISLGIKNIRILKKIERNVENAWRAFEGCESEVKMQFLHTVVLMNWAYFCSKSDKDIPTLDFLESMESIYSIGKKDATEEEKKWKSILLSYNFTRVDELDRKIAKLVRNGYIDLTELSESIKIVNKQVLDNKKSNSFRSAWDLFHNSFDDNVEEVVSHFYKCFTDSVTQVSPNDLDSLVGVFRELGEDTKASEMITYYIQERRSEIELFDVDNFYLFRPIKDEEIIEKFKGVYLTDSPKRTLGEVLDVLSGQNGWNDDDIEVLSSATEDDYYHYFKSLHGNHLTSHVATCMKFGRISNANEQTRSVSVKAKEALMRISGESKLNELRIHKFNL</sequence>
<dbReference type="EMBL" id="DAAGOV010000002">
    <property type="protein sequence ID" value="HAB3944841.1"/>
    <property type="molecule type" value="Genomic_DNA"/>
</dbReference>
<organism evidence="13 14">
    <name type="scientific">Salmonella enterica subsp. enterica serovar Agona</name>
    <dbReference type="NCBI Taxonomy" id="58095"/>
    <lineage>
        <taxon>Bacteria</taxon>
        <taxon>Pseudomonadati</taxon>
        <taxon>Pseudomonadota</taxon>
        <taxon>Gammaproteobacteria</taxon>
        <taxon>Enterobacterales</taxon>
        <taxon>Enterobacteriaceae</taxon>
        <taxon>Salmonella</taxon>
    </lineage>
</organism>
<name>A0A2T9I9J5_SALET</name>
<dbReference type="EMBL" id="DAASRO010000002">
    <property type="protein sequence ID" value="HAE6727269.1"/>
    <property type="molecule type" value="Genomic_DNA"/>
</dbReference>
<dbReference type="SUPFAM" id="SSF52540">
    <property type="entry name" value="P-loop containing nucleoside triphosphate hydrolases"/>
    <property type="match status" value="1"/>
</dbReference>
<evidence type="ECO:0000313" key="9">
    <source>
        <dbReference type="EMBL" id="HAE1638987.1"/>
    </source>
</evidence>
<reference evidence="6" key="5">
    <citation type="submission" date="2019-01" db="EMBL/GenBank/DDBJ databases">
        <authorList>
            <consortium name="NCBI Pathogen Detection Project"/>
        </authorList>
    </citation>
    <scope>NUCLEOTIDE SEQUENCE</scope>
    <source>
        <strain evidence="10">13-0431</strain>
        <strain evidence="12">13-2460</strain>
        <strain evidence="6">CE06.035</strain>
        <strain evidence="11">Salm201708953</strain>
        <strain evidence="3">Salmonella enterica</strain>
    </source>
</reference>
<evidence type="ECO:0000313" key="13">
    <source>
        <dbReference type="EMBL" id="PVL97421.1"/>
    </source>
</evidence>
<evidence type="ECO:0000313" key="4">
    <source>
        <dbReference type="EMBL" id="HAB3944841.1"/>
    </source>
</evidence>
<dbReference type="EMBL" id="DAAPXI010000002">
    <property type="protein sequence ID" value="HAD8173714.1"/>
    <property type="molecule type" value="Genomic_DNA"/>
</dbReference>
<dbReference type="EMBL" id="DAAHCK010000012">
    <property type="protein sequence ID" value="HAB5525787.1"/>
    <property type="molecule type" value="Genomic_DNA"/>
</dbReference>